<organism evidence="2 3">
    <name type="scientific">Solanum tuberosum</name>
    <name type="common">Potato</name>
    <dbReference type="NCBI Taxonomy" id="4113"/>
    <lineage>
        <taxon>Eukaryota</taxon>
        <taxon>Viridiplantae</taxon>
        <taxon>Streptophyta</taxon>
        <taxon>Embryophyta</taxon>
        <taxon>Tracheophyta</taxon>
        <taxon>Spermatophyta</taxon>
        <taxon>Magnoliopsida</taxon>
        <taxon>eudicotyledons</taxon>
        <taxon>Gunneridae</taxon>
        <taxon>Pentapetalae</taxon>
        <taxon>asterids</taxon>
        <taxon>lamiids</taxon>
        <taxon>Solanales</taxon>
        <taxon>Solanaceae</taxon>
        <taxon>Solanoideae</taxon>
        <taxon>Solaneae</taxon>
        <taxon>Solanum</taxon>
    </lineage>
</organism>
<dbReference type="PaxDb" id="4113-PGSC0003DMT400088415"/>
<evidence type="ECO:0000256" key="1">
    <source>
        <dbReference type="SAM" id="MobiDB-lite"/>
    </source>
</evidence>
<proteinExistence type="predicted"/>
<reference evidence="2" key="2">
    <citation type="submission" date="2015-06" db="UniProtKB">
        <authorList>
            <consortium name="EnsemblPlants"/>
        </authorList>
    </citation>
    <scope>IDENTIFICATION</scope>
    <source>
        <strain evidence="2">DM1-3 516 R44</strain>
    </source>
</reference>
<dbReference type="InParanoid" id="M1DFX5"/>
<dbReference type="Proteomes" id="UP000011115">
    <property type="component" value="Unassembled WGS sequence"/>
</dbReference>
<dbReference type="HOGENOM" id="CLU_1743739_0_0_1"/>
<feature type="region of interest" description="Disordered" evidence="1">
    <location>
        <begin position="77"/>
        <end position="97"/>
    </location>
</feature>
<evidence type="ECO:0000313" key="3">
    <source>
        <dbReference type="Proteomes" id="UP000011115"/>
    </source>
</evidence>
<accession>M1DFX5</accession>
<feature type="compositionally biased region" description="Polar residues" evidence="1">
    <location>
        <begin position="138"/>
        <end position="150"/>
    </location>
</feature>
<evidence type="ECO:0000313" key="2">
    <source>
        <dbReference type="EnsemblPlants" id="PGSC0003DMT400088415"/>
    </source>
</evidence>
<feature type="compositionally biased region" description="Polar residues" evidence="1">
    <location>
        <begin position="115"/>
        <end position="129"/>
    </location>
</feature>
<sequence length="150" mass="16878">MPPRRANARNQSAAPIDPLNESRNSLRTLLSLYSIGDPVIVERSNKILKEIKEDVSTLSQTVTSHSVSIKQLETQMGQKSYHLNSRQKRGLPSDTMVNPKNEVQVWKVFEKSRVASNKSSHRAQPNPSFDSRHLQSAVCKTQRAQEITGE</sequence>
<feature type="region of interest" description="Disordered" evidence="1">
    <location>
        <begin position="115"/>
        <end position="150"/>
    </location>
</feature>
<name>M1DFX5_SOLTU</name>
<reference evidence="3" key="1">
    <citation type="journal article" date="2011" name="Nature">
        <title>Genome sequence and analysis of the tuber crop potato.</title>
        <authorList>
            <consortium name="The Potato Genome Sequencing Consortium"/>
        </authorList>
    </citation>
    <scope>NUCLEOTIDE SEQUENCE [LARGE SCALE GENOMIC DNA]</scope>
    <source>
        <strain evidence="3">cv. DM1-3 516 R44</strain>
    </source>
</reference>
<dbReference type="AlphaFoldDB" id="M1DFX5"/>
<dbReference type="Gramene" id="PGSC0003DMT400088415">
    <property type="protein sequence ID" value="PGSC0003DMT400088415"/>
    <property type="gene ID" value="PGSC0003DMG400037986"/>
</dbReference>
<feature type="region of interest" description="Disordered" evidence="1">
    <location>
        <begin position="1"/>
        <end position="20"/>
    </location>
</feature>
<dbReference type="EnsemblPlants" id="PGSC0003DMT400088415">
    <property type="protein sequence ID" value="PGSC0003DMT400088415"/>
    <property type="gene ID" value="PGSC0003DMG400037986"/>
</dbReference>
<protein>
    <submittedName>
        <fullName evidence="2">Integrase core domain containing protein</fullName>
    </submittedName>
</protein>
<keyword evidence="3" id="KW-1185">Reference proteome</keyword>